<keyword evidence="4" id="KW-1185">Reference proteome</keyword>
<dbReference type="RefSeq" id="WP_316017380.1">
    <property type="nucleotide sequence ID" value="NZ_JAWDID010000006.1"/>
</dbReference>
<evidence type="ECO:0000313" key="4">
    <source>
        <dbReference type="Proteomes" id="UP001254257"/>
    </source>
</evidence>
<protein>
    <submittedName>
        <fullName evidence="3">Antibiotic biosynthesis monooxygenase</fullName>
    </submittedName>
</protein>
<reference evidence="3 4" key="1">
    <citation type="submission" date="2023-09" db="EMBL/GenBank/DDBJ databases">
        <title>Whole genome shotgun sequencing (WGS) of Bosea sp. ZW T0_25, isolated from stored onions (Allium cepa).</title>
        <authorList>
            <person name="Stoll D.A."/>
            <person name="Huch M."/>
        </authorList>
    </citation>
    <scope>NUCLEOTIDE SEQUENCE [LARGE SCALE GENOMIC DNA]</scope>
    <source>
        <strain evidence="3 4">ZW T0_25</strain>
    </source>
</reference>
<dbReference type="Proteomes" id="UP001254257">
    <property type="component" value="Unassembled WGS sequence"/>
</dbReference>
<dbReference type="Pfam" id="PF03992">
    <property type="entry name" value="ABM"/>
    <property type="match status" value="1"/>
</dbReference>
<evidence type="ECO:0000256" key="1">
    <source>
        <dbReference type="SAM" id="MobiDB-lite"/>
    </source>
</evidence>
<feature type="region of interest" description="Disordered" evidence="1">
    <location>
        <begin position="80"/>
        <end position="99"/>
    </location>
</feature>
<comment type="caution">
    <text evidence="3">The sequence shown here is derived from an EMBL/GenBank/DDBJ whole genome shotgun (WGS) entry which is preliminary data.</text>
</comment>
<evidence type="ECO:0000259" key="2">
    <source>
        <dbReference type="Pfam" id="PF03992"/>
    </source>
</evidence>
<dbReference type="GO" id="GO:0004497">
    <property type="term" value="F:monooxygenase activity"/>
    <property type="evidence" value="ECO:0007669"/>
    <property type="project" value="UniProtKB-KW"/>
</dbReference>
<dbReference type="InterPro" id="IPR007138">
    <property type="entry name" value="ABM_dom"/>
</dbReference>
<dbReference type="InterPro" id="IPR011008">
    <property type="entry name" value="Dimeric_a/b-barrel"/>
</dbReference>
<evidence type="ECO:0000313" key="3">
    <source>
        <dbReference type="EMBL" id="MDU0339479.1"/>
    </source>
</evidence>
<keyword evidence="3" id="KW-0503">Monooxygenase</keyword>
<feature type="domain" description="ABM" evidence="2">
    <location>
        <begin position="5"/>
        <end position="61"/>
    </location>
</feature>
<gene>
    <name evidence="3" type="ORF">RKE40_06290</name>
</gene>
<accession>A0ABU3S3X2</accession>
<proteinExistence type="predicted"/>
<dbReference type="Gene3D" id="3.30.70.100">
    <property type="match status" value="1"/>
</dbReference>
<organism evidence="3 4">
    <name type="scientific">Bosea rubneri</name>
    <dbReference type="NCBI Taxonomy" id="3075434"/>
    <lineage>
        <taxon>Bacteria</taxon>
        <taxon>Pseudomonadati</taxon>
        <taxon>Pseudomonadota</taxon>
        <taxon>Alphaproteobacteria</taxon>
        <taxon>Hyphomicrobiales</taxon>
        <taxon>Boseaceae</taxon>
        <taxon>Bosea</taxon>
    </lineage>
</organism>
<name>A0ABU3S3X2_9HYPH</name>
<keyword evidence="3" id="KW-0560">Oxidoreductase</keyword>
<dbReference type="SUPFAM" id="SSF54909">
    <property type="entry name" value="Dimeric alpha+beta barrel"/>
    <property type="match status" value="1"/>
</dbReference>
<sequence>MTTFNVVRFRIKPGREEEFLAAHRDGKAAWPGLAEGHMIRTGERAYCLIGRWRDAEALKAARPEMIATLDGFRDTLEDLGDGRGVTDATSGESVVDLLR</sequence>
<dbReference type="EMBL" id="JAWDID010000006">
    <property type="protein sequence ID" value="MDU0339479.1"/>
    <property type="molecule type" value="Genomic_DNA"/>
</dbReference>